<reference evidence="1" key="1">
    <citation type="submission" date="2021-01" db="EMBL/GenBank/DDBJ databases">
        <title>Genome public.</title>
        <authorList>
            <person name="Liu C."/>
            <person name="Sun Q."/>
        </authorList>
    </citation>
    <scope>NUCLEOTIDE SEQUENCE</scope>
    <source>
        <strain evidence="1">M6</strain>
    </source>
</reference>
<protein>
    <submittedName>
        <fullName evidence="1">Uncharacterized protein</fullName>
    </submittedName>
</protein>
<dbReference type="Proteomes" id="UP000633365">
    <property type="component" value="Unassembled WGS sequence"/>
</dbReference>
<comment type="caution">
    <text evidence="1">The sequence shown here is derived from an EMBL/GenBank/DDBJ whole genome shotgun (WGS) entry which is preliminary data.</text>
</comment>
<sequence length="157" mass="17755">MQKPVYQRHTTEQILRAIETCPTIDKLFEIVKNEHIVIQMQSFNSASSLPKQTPKQIPDLSPLESLKIQVRQAVLDAARTKAPRHTKEQLIRAVQTCPTIDKLFELVKNEHIVIQMKSFSSASCLPQHKPDPAELIPDKSPLDRLKEQVLDAVMNGG</sequence>
<keyword evidence="2" id="KW-1185">Reference proteome</keyword>
<dbReference type="AlphaFoldDB" id="A0A935C1E2"/>
<evidence type="ECO:0000313" key="1">
    <source>
        <dbReference type="EMBL" id="MBK6088739.1"/>
    </source>
</evidence>
<dbReference type="EMBL" id="JAEQMG010000083">
    <property type="protein sequence ID" value="MBK6088739.1"/>
    <property type="molecule type" value="Genomic_DNA"/>
</dbReference>
<name>A0A935C1E2_9FIRM</name>
<organism evidence="1 2">
    <name type="scientific">Ruminococcus difficilis</name>
    <dbReference type="NCBI Taxonomy" id="2763069"/>
    <lineage>
        <taxon>Bacteria</taxon>
        <taxon>Bacillati</taxon>
        <taxon>Bacillota</taxon>
        <taxon>Clostridia</taxon>
        <taxon>Eubacteriales</taxon>
        <taxon>Oscillospiraceae</taxon>
        <taxon>Ruminococcus</taxon>
    </lineage>
</organism>
<dbReference type="RefSeq" id="WP_201427585.1">
    <property type="nucleotide sequence ID" value="NZ_JAEQMG010000083.1"/>
</dbReference>
<evidence type="ECO:0000313" key="2">
    <source>
        <dbReference type="Proteomes" id="UP000633365"/>
    </source>
</evidence>
<proteinExistence type="predicted"/>
<accession>A0A935C1E2</accession>
<gene>
    <name evidence="1" type="ORF">JKK62_08775</name>
</gene>